<dbReference type="Pfam" id="PF08145">
    <property type="entry name" value="BOP1NT"/>
    <property type="match status" value="1"/>
</dbReference>
<feature type="compositionally biased region" description="Acidic residues" evidence="8">
    <location>
        <begin position="168"/>
        <end position="177"/>
    </location>
</feature>
<dbReference type="Pfam" id="PF00400">
    <property type="entry name" value="WD40"/>
    <property type="match status" value="4"/>
</dbReference>
<dbReference type="PANTHER" id="PTHR17605:SF0">
    <property type="entry name" value="RIBOSOME BIOGENESIS PROTEIN BOP1"/>
    <property type="match status" value="1"/>
</dbReference>
<protein>
    <recommendedName>
        <fullName evidence="6">Ribosome biogenesis protein BOP1 homolog</fullName>
    </recommendedName>
</protein>
<name>A0A0D2WPZ5_CAPO3</name>
<feature type="repeat" description="WD" evidence="7">
    <location>
        <begin position="469"/>
        <end position="510"/>
    </location>
</feature>
<dbReference type="InterPro" id="IPR001680">
    <property type="entry name" value="WD40_rpt"/>
</dbReference>
<evidence type="ECO:0000256" key="2">
    <source>
        <dbReference type="ARBA" id="ARBA00022552"/>
    </source>
</evidence>
<feature type="compositionally biased region" description="Acidic residues" evidence="8">
    <location>
        <begin position="79"/>
        <end position="134"/>
    </location>
</feature>
<evidence type="ECO:0000256" key="4">
    <source>
        <dbReference type="ARBA" id="ARBA00022737"/>
    </source>
</evidence>
<dbReference type="STRING" id="595528.A0A0D2WPZ5"/>
<dbReference type="HAMAP" id="MF_03027">
    <property type="entry name" value="BOP1"/>
    <property type="match status" value="1"/>
</dbReference>
<dbReference type="OrthoDB" id="5571054at2759"/>
<dbReference type="eggNOG" id="KOG0650">
    <property type="taxonomic scope" value="Eukaryota"/>
</dbReference>
<evidence type="ECO:0000256" key="1">
    <source>
        <dbReference type="ARBA" id="ARBA00022517"/>
    </source>
</evidence>
<organism evidence="10 11">
    <name type="scientific">Capsaspora owczarzaki (strain ATCC 30864)</name>
    <dbReference type="NCBI Taxonomy" id="595528"/>
    <lineage>
        <taxon>Eukaryota</taxon>
        <taxon>Filasterea</taxon>
        <taxon>Capsaspora</taxon>
    </lineage>
</organism>
<dbReference type="Proteomes" id="UP000008743">
    <property type="component" value="Unassembled WGS sequence"/>
</dbReference>
<dbReference type="InterPro" id="IPR012953">
    <property type="entry name" value="BOP1_N_dom"/>
</dbReference>
<dbReference type="PhylomeDB" id="A0A0D2WPZ5"/>
<dbReference type="PANTHER" id="PTHR17605">
    <property type="entry name" value="RIBOSOME BIOGENESIS PROTEIN BOP1 BLOCK OF PROLIFERATION 1 PROTEIN"/>
    <property type="match status" value="1"/>
</dbReference>
<comment type="function">
    <text evidence="6">Required for maturation of ribosomal RNAs and formation of the large ribosomal subunit.</text>
</comment>
<feature type="region of interest" description="Disordered" evidence="8">
    <location>
        <begin position="1"/>
        <end position="145"/>
    </location>
</feature>
<dbReference type="SUPFAM" id="SSF50978">
    <property type="entry name" value="WD40 repeat-like"/>
    <property type="match status" value="1"/>
</dbReference>
<dbReference type="InterPro" id="IPR015943">
    <property type="entry name" value="WD40/YVTN_repeat-like_dom_sf"/>
</dbReference>
<gene>
    <name evidence="10" type="ORF">CAOG_003800</name>
</gene>
<dbReference type="FunFam" id="2.130.10.10:FF:000061">
    <property type="entry name" value="Ribosome biogenesis protein BOP1 homolog"/>
    <property type="match status" value="1"/>
</dbReference>
<dbReference type="AlphaFoldDB" id="A0A0D2WPZ5"/>
<feature type="domain" description="BOP1 N-terminal" evidence="9">
    <location>
        <begin position="192"/>
        <end position="460"/>
    </location>
</feature>
<feature type="compositionally biased region" description="Acidic residues" evidence="8">
    <location>
        <begin position="38"/>
        <end position="71"/>
    </location>
</feature>
<dbReference type="GO" id="GO:0043021">
    <property type="term" value="F:ribonucleoprotein complex binding"/>
    <property type="evidence" value="ECO:0007669"/>
    <property type="project" value="UniProtKB-UniRule"/>
</dbReference>
<evidence type="ECO:0000256" key="3">
    <source>
        <dbReference type="ARBA" id="ARBA00022574"/>
    </source>
</evidence>
<evidence type="ECO:0000256" key="7">
    <source>
        <dbReference type="PROSITE-ProRule" id="PRU00221"/>
    </source>
</evidence>
<dbReference type="SMART" id="SM01035">
    <property type="entry name" value="BOP1NT"/>
    <property type="match status" value="1"/>
</dbReference>
<dbReference type="InterPro" id="IPR028598">
    <property type="entry name" value="BOP1/Erb1"/>
</dbReference>
<proteinExistence type="inferred from homology"/>
<evidence type="ECO:0000313" key="11">
    <source>
        <dbReference type="Proteomes" id="UP000008743"/>
    </source>
</evidence>
<keyword evidence="5 6" id="KW-0539">Nucleus</keyword>
<dbReference type="GO" id="GO:0005654">
    <property type="term" value="C:nucleoplasm"/>
    <property type="evidence" value="ECO:0007669"/>
    <property type="project" value="UniProtKB-SubCell"/>
</dbReference>
<feature type="compositionally biased region" description="Polar residues" evidence="8">
    <location>
        <begin position="348"/>
        <end position="357"/>
    </location>
</feature>
<comment type="similarity">
    <text evidence="6">Belongs to the WD repeat BOP1/ERB1 family.</text>
</comment>
<dbReference type="GO" id="GO:0030687">
    <property type="term" value="C:preribosome, large subunit precursor"/>
    <property type="evidence" value="ECO:0007669"/>
    <property type="project" value="UniProtKB-UniRule"/>
</dbReference>
<reference evidence="11" key="1">
    <citation type="submission" date="2011-02" db="EMBL/GenBank/DDBJ databases">
        <title>The Genome Sequence of Capsaspora owczarzaki ATCC 30864.</title>
        <authorList>
            <person name="Russ C."/>
            <person name="Cuomo C."/>
            <person name="Burger G."/>
            <person name="Gray M.W."/>
            <person name="Holland P.W.H."/>
            <person name="King N."/>
            <person name="Lang F.B.F."/>
            <person name="Roger A.J."/>
            <person name="Ruiz-Trillo I."/>
            <person name="Young S.K."/>
            <person name="Zeng Q."/>
            <person name="Gargeya S."/>
            <person name="Alvarado L."/>
            <person name="Berlin A."/>
            <person name="Chapman S.B."/>
            <person name="Chen Z."/>
            <person name="Freedman E."/>
            <person name="Gellesch M."/>
            <person name="Goldberg J."/>
            <person name="Griggs A."/>
            <person name="Gujja S."/>
            <person name="Heilman E."/>
            <person name="Heiman D."/>
            <person name="Howarth C."/>
            <person name="Mehta T."/>
            <person name="Neiman D."/>
            <person name="Pearson M."/>
            <person name="Roberts A."/>
            <person name="Saif S."/>
            <person name="Shea T."/>
            <person name="Shenoy N."/>
            <person name="Sisk P."/>
            <person name="Stolte C."/>
            <person name="Sykes S."/>
            <person name="White J."/>
            <person name="Yandava C."/>
            <person name="Haas B."/>
            <person name="Nusbaum C."/>
            <person name="Birren B."/>
        </authorList>
    </citation>
    <scope>NUCLEOTIDE SEQUENCE</scope>
    <source>
        <strain evidence="11">ATCC 30864</strain>
    </source>
</reference>
<keyword evidence="4" id="KW-0677">Repeat</keyword>
<dbReference type="EMBL" id="KE346364">
    <property type="protein sequence ID" value="KJE92918.1"/>
    <property type="molecule type" value="Genomic_DNA"/>
</dbReference>
<dbReference type="InterPro" id="IPR019775">
    <property type="entry name" value="WD40_repeat_CS"/>
</dbReference>
<dbReference type="Gene3D" id="2.130.10.10">
    <property type="entry name" value="YVTN repeat-like/Quinoprotein amine dehydrogenase"/>
    <property type="match status" value="1"/>
</dbReference>
<dbReference type="PROSITE" id="PS50082">
    <property type="entry name" value="WD_REPEATS_2"/>
    <property type="match status" value="1"/>
</dbReference>
<comment type="subcellular location">
    <subcellularLocation>
        <location evidence="6">Nucleus</location>
        <location evidence="6">Nucleolus</location>
    </subcellularLocation>
    <subcellularLocation>
        <location evidence="6">Nucleus</location>
        <location evidence="6">Nucleoplasm</location>
    </subcellularLocation>
</comment>
<feature type="region of interest" description="Disordered" evidence="8">
    <location>
        <begin position="346"/>
        <end position="380"/>
    </location>
</feature>
<dbReference type="GO" id="GO:0000463">
    <property type="term" value="P:maturation of LSU-rRNA from tricistronic rRNA transcript (SSU-rRNA, 5.8S rRNA, LSU-rRNA)"/>
    <property type="evidence" value="ECO:0007669"/>
    <property type="project" value="UniProtKB-UniRule"/>
</dbReference>
<evidence type="ECO:0000259" key="9">
    <source>
        <dbReference type="SMART" id="SM01035"/>
    </source>
</evidence>
<keyword evidence="3 7" id="KW-0853">WD repeat</keyword>
<dbReference type="GO" id="GO:0070545">
    <property type="term" value="C:PeBoW complex"/>
    <property type="evidence" value="ECO:0007669"/>
    <property type="project" value="TreeGrafter"/>
</dbReference>
<dbReference type="FunCoup" id="A0A0D2WPZ5">
    <property type="interactions" value="415"/>
</dbReference>
<dbReference type="PROSITE" id="PS00678">
    <property type="entry name" value="WD_REPEATS_1"/>
    <property type="match status" value="1"/>
</dbReference>
<sequence>MPKRTAATLESSDAEVAAVKGKSTSTRFQDIFGKTADTEAEDALAEAQFDDSDDSDVNDDDDDDEGDDDGSDGSSVSLEDSEAGETDSDDELIDDADPDEDDQEGEEDDGDDDEDEDEDDDDDDDDDDEGDGSDPEAAGDTRGVRSMERLQAARKLNANIQAHPGSDSDTDSDDDDELHSRNTLGKIPLHWYDGMPHIGYDLDGQRITRPATKDELDQFLDTMDNPDHWRTVKDKNTGKEVVLTEDEVEMIQRLQTGGYANLDYNPYEDTIEWFTSVKQIHPINNRPPSKRAFVRSTWEHKRVMKFVRAIREGRIKVESKDKLGTSRQEPEHRDFYLLWNDDEAKTDAPNSVQNSQHIAAPKMRLPGHEESYNPPPEYLPTKTEIEEWNKMDKEDRPLNFVPQKFKSLRQVPAYSRFIQERFDRCLDLYLSARVKKNRMNVNPESLIPQLPRLDDLQPYPTTLALVFGPGHHTGKIRNMSIHPSGHWLATGADDGLVCVWEVSTARCLFTYKAGDIVLGVAWNPNPAIPLLAVAAGKRVLLLNANLGSKEAVDQLDELLKETAHAAANDNAASWEPATASETLAGVRVIVRLNFPVRQVTWHHKGDYFASLTPDAPTAAVLIHQLSKRKSQNPFQKSKGLVQRVLFHPTRPFLFVATQHYVRVYNLLKQELAKKLISGVKWISSMDVHPGGDNLVIGSYDRKLCWFDMDLVAMPLSRPPSSRTRYHRMALRSVAFHKRFPLLASCSDDGSTHIFHGMVYNDLLKNPLIVPVKKLTGHTTVDDLSVLDVQFHPIQPWLFSAGADGTVRMYV</sequence>
<evidence type="ECO:0000256" key="5">
    <source>
        <dbReference type="ARBA" id="ARBA00023242"/>
    </source>
</evidence>
<dbReference type="PROSITE" id="PS50294">
    <property type="entry name" value="WD_REPEATS_REGION"/>
    <property type="match status" value="1"/>
</dbReference>
<keyword evidence="11" id="KW-1185">Reference proteome</keyword>
<dbReference type="InterPro" id="IPR036322">
    <property type="entry name" value="WD40_repeat_dom_sf"/>
</dbReference>
<keyword evidence="1 6" id="KW-0690">Ribosome biogenesis</keyword>
<accession>A0A0D2WPZ5</accession>
<evidence type="ECO:0000256" key="6">
    <source>
        <dbReference type="HAMAP-Rule" id="MF_03027"/>
    </source>
</evidence>
<evidence type="ECO:0000313" key="10">
    <source>
        <dbReference type="EMBL" id="KJE92918.1"/>
    </source>
</evidence>
<keyword evidence="2 6" id="KW-0698">rRNA processing</keyword>
<evidence type="ECO:0000256" key="8">
    <source>
        <dbReference type="SAM" id="MobiDB-lite"/>
    </source>
</evidence>
<dbReference type="SMART" id="SM00320">
    <property type="entry name" value="WD40"/>
    <property type="match status" value="6"/>
</dbReference>
<feature type="region of interest" description="Disordered" evidence="8">
    <location>
        <begin position="158"/>
        <end position="181"/>
    </location>
</feature>
<dbReference type="GO" id="GO:0000466">
    <property type="term" value="P:maturation of 5.8S rRNA from tricistronic rRNA transcript (SSU-rRNA, 5.8S rRNA, LSU-rRNA)"/>
    <property type="evidence" value="ECO:0007669"/>
    <property type="project" value="UniProtKB-UniRule"/>
</dbReference>
<dbReference type="InParanoid" id="A0A0D2WPZ5"/>